<dbReference type="GO" id="GO:0008776">
    <property type="term" value="F:acetate kinase activity"/>
    <property type="evidence" value="ECO:0007669"/>
    <property type="project" value="UniProtKB-UniRule"/>
</dbReference>
<keyword evidence="9" id="KW-1185">Reference proteome</keyword>
<comment type="cofactor">
    <cofactor evidence="6">
        <name>Mg(2+)</name>
        <dbReference type="ChEBI" id="CHEBI:18420"/>
    </cofactor>
    <cofactor evidence="6">
        <name>Mn(2+)</name>
        <dbReference type="ChEBI" id="CHEBI:29035"/>
    </cofactor>
    <text evidence="6">Mg(2+). Can also accept Mn(2+).</text>
</comment>
<feature type="binding site" evidence="6">
    <location>
        <begin position="282"/>
        <end position="284"/>
    </location>
    <ligand>
        <name>ATP</name>
        <dbReference type="ChEBI" id="CHEBI:30616"/>
    </ligand>
</feature>
<dbReference type="Pfam" id="PF00871">
    <property type="entry name" value="Acetate_kinase"/>
    <property type="match status" value="1"/>
</dbReference>
<dbReference type="EC" id="2.7.2.1" evidence="6"/>
<organism evidence="8 9">
    <name type="scientific">Lactobacillus apis</name>
    <dbReference type="NCBI Taxonomy" id="303541"/>
    <lineage>
        <taxon>Bacteria</taxon>
        <taxon>Bacillati</taxon>
        <taxon>Bacillota</taxon>
        <taxon>Bacilli</taxon>
        <taxon>Lactobacillales</taxon>
        <taxon>Lactobacillaceae</taxon>
        <taxon>Lactobacillus</taxon>
    </lineage>
</organism>
<keyword evidence="6" id="KW-0963">Cytoplasm</keyword>
<dbReference type="Gene3D" id="3.30.420.40">
    <property type="match status" value="2"/>
</dbReference>
<dbReference type="PROSITE" id="PS01075">
    <property type="entry name" value="ACETATE_KINASE_1"/>
    <property type="match status" value="1"/>
</dbReference>
<dbReference type="GO" id="GO:0000287">
    <property type="term" value="F:magnesium ion binding"/>
    <property type="evidence" value="ECO:0007669"/>
    <property type="project" value="UniProtKB-UniRule"/>
</dbReference>
<feature type="site" description="Transition state stabilizer" evidence="6">
    <location>
        <position position="240"/>
    </location>
</feature>
<comment type="subcellular location">
    <subcellularLocation>
        <location evidence="6">Cytoplasm</location>
    </subcellularLocation>
</comment>
<reference evidence="8 9" key="1">
    <citation type="submission" date="2015-01" db="EMBL/GenBank/DDBJ databases">
        <title>Comparative genomics of the lactic acid bacteria isolated from the honey bee gut.</title>
        <authorList>
            <person name="Ellegaard K.M."/>
            <person name="Tamarit D."/>
            <person name="Javelind E."/>
            <person name="Olofsson T."/>
            <person name="Andersson S.G."/>
            <person name="Vasquez A."/>
        </authorList>
    </citation>
    <scope>NUCLEOTIDE SEQUENCE [LARGE SCALE GENOMIC DNA]</scope>
    <source>
        <strain evidence="8 9">Hma11</strain>
    </source>
</reference>
<dbReference type="InterPro" id="IPR000890">
    <property type="entry name" value="Aliphatic_acid_kin_short-chain"/>
</dbReference>
<dbReference type="HOGENOM" id="CLU_020352_0_1_9"/>
<evidence type="ECO:0000256" key="5">
    <source>
        <dbReference type="ARBA" id="ARBA00022840"/>
    </source>
</evidence>
<feature type="binding site" evidence="6">
    <location>
        <position position="15"/>
    </location>
    <ligand>
        <name>ATP</name>
        <dbReference type="ChEBI" id="CHEBI:30616"/>
    </ligand>
</feature>
<dbReference type="PANTHER" id="PTHR21060">
    <property type="entry name" value="ACETATE KINASE"/>
    <property type="match status" value="1"/>
</dbReference>
<dbReference type="PROSITE" id="PS01076">
    <property type="entry name" value="ACETATE_KINASE_2"/>
    <property type="match status" value="1"/>
</dbReference>
<feature type="binding site" evidence="6">
    <location>
        <position position="379"/>
    </location>
    <ligand>
        <name>Mg(2+)</name>
        <dbReference type="ChEBI" id="CHEBI:18420"/>
    </ligand>
</feature>
<dbReference type="PATRIC" id="fig|303541.3.peg.666"/>
<keyword evidence="2 6" id="KW-0808">Transferase</keyword>
<dbReference type="RefSeq" id="WP_046306593.1">
    <property type="nucleotide sequence ID" value="NZ_KQ034000.1"/>
</dbReference>
<keyword evidence="6" id="KW-0460">Magnesium</keyword>
<dbReference type="CDD" id="cd24010">
    <property type="entry name" value="ASKHA_NBD_AcK_PK"/>
    <property type="match status" value="1"/>
</dbReference>
<comment type="function">
    <text evidence="6">Catalyzes the formation of acetyl phosphate from acetate and ATP. Can also catalyze the reverse reaction.</text>
</comment>
<feature type="site" description="Transition state stabilizer" evidence="6">
    <location>
        <position position="179"/>
    </location>
</feature>
<sequence>MKKVLAINSGSSSFKYKLFAVPEEKVLAEGIADRVGIDGSSFEIKLANGEKHEERVAIPDQETAVNLLLKALKEYKVVEDLSEIAGVGHRIVAGGEDFTDSAIIDQEKLQKVYDLKEYAPLHNPAEGKGIEAFMKLLPDVPEVGVFDTSFHQTLDPEHYMYSIPYKYYEKYGVRKYGAHGTSVRYITGRAAEMLEHDAKDLKLIVCHLGSGASVTAVKNGKSYDTSMGFTPLAGVTMGTRSGDVDPSVLQYIMNKENLDINQMIDILNDQSGLLGISGISSDMRDLENNSDEKAVLARKIFVNHIRQYIGSYIVELKGADAIIFTAGIGEHDAGIREEIMKSFEFMGLKPDYEANKSNGEKFISKPDSAIKAMIIPTDEELMIERDVVRLAHLS</sequence>
<keyword evidence="4 6" id="KW-0418">Kinase</keyword>
<dbReference type="HAMAP" id="MF_00020">
    <property type="entry name" value="Acetate_kinase"/>
    <property type="match status" value="1"/>
</dbReference>
<keyword evidence="5 6" id="KW-0067">ATP-binding</keyword>
<dbReference type="AlphaFoldDB" id="A0A0F4LRP5"/>
<evidence type="ECO:0000256" key="6">
    <source>
        <dbReference type="HAMAP-Rule" id="MF_00020"/>
    </source>
</evidence>
<evidence type="ECO:0000313" key="8">
    <source>
        <dbReference type="EMBL" id="KJY61235.1"/>
    </source>
</evidence>
<dbReference type="InterPro" id="IPR023865">
    <property type="entry name" value="Aliphatic_acid_kinase_CS"/>
</dbReference>
<proteinExistence type="inferred from homology"/>
<name>A0A0F4LRP5_9LACO</name>
<dbReference type="NCBIfam" id="TIGR00016">
    <property type="entry name" value="ackA"/>
    <property type="match status" value="1"/>
</dbReference>
<feature type="binding site" evidence="6">
    <location>
        <begin position="327"/>
        <end position="331"/>
    </location>
    <ligand>
        <name>ATP</name>
        <dbReference type="ChEBI" id="CHEBI:30616"/>
    </ligand>
</feature>
<comment type="caution">
    <text evidence="8">The sequence shown here is derived from an EMBL/GenBank/DDBJ whole genome shotgun (WGS) entry which is preliminary data.</text>
</comment>
<evidence type="ECO:0000256" key="1">
    <source>
        <dbReference type="ARBA" id="ARBA00008748"/>
    </source>
</evidence>
<dbReference type="PIRSF" id="PIRSF000722">
    <property type="entry name" value="Acetate_prop_kin"/>
    <property type="match status" value="1"/>
</dbReference>
<accession>A0A0F4LRP5</accession>
<comment type="subunit">
    <text evidence="6">Homodimer.</text>
</comment>
<feature type="binding site" evidence="6">
    <location>
        <position position="8"/>
    </location>
    <ligand>
        <name>Mg(2+)</name>
        <dbReference type="ChEBI" id="CHEBI:18420"/>
    </ligand>
</feature>
<feature type="binding site" evidence="6">
    <location>
        <begin position="207"/>
        <end position="211"/>
    </location>
    <ligand>
        <name>ATP</name>
        <dbReference type="ChEBI" id="CHEBI:30616"/>
    </ligand>
</feature>
<dbReference type="GO" id="GO:0006085">
    <property type="term" value="P:acetyl-CoA biosynthetic process"/>
    <property type="evidence" value="ECO:0007669"/>
    <property type="project" value="UniProtKB-UniRule"/>
</dbReference>
<dbReference type="PANTHER" id="PTHR21060:SF15">
    <property type="entry name" value="ACETATE KINASE-RELATED"/>
    <property type="match status" value="1"/>
</dbReference>
<comment type="catalytic activity">
    <reaction evidence="6">
        <text>acetate + ATP = acetyl phosphate + ADP</text>
        <dbReference type="Rhea" id="RHEA:11352"/>
        <dbReference type="ChEBI" id="CHEBI:22191"/>
        <dbReference type="ChEBI" id="CHEBI:30089"/>
        <dbReference type="ChEBI" id="CHEBI:30616"/>
        <dbReference type="ChEBI" id="CHEBI:456216"/>
        <dbReference type="EC" id="2.7.2.1"/>
    </reaction>
</comment>
<dbReference type="Proteomes" id="UP000033682">
    <property type="component" value="Unassembled WGS sequence"/>
</dbReference>
<evidence type="ECO:0000313" key="9">
    <source>
        <dbReference type="Proteomes" id="UP000033682"/>
    </source>
</evidence>
<comment type="pathway">
    <text evidence="6">Metabolic intermediate biosynthesis; acetyl-CoA biosynthesis; acetyl-CoA from acetate: step 1/2.</text>
</comment>
<comment type="similarity">
    <text evidence="1 6 7">Belongs to the acetokinase family.</text>
</comment>
<gene>
    <name evidence="6 8" type="primary">ackA</name>
    <name evidence="8" type="ORF">JF72_05130</name>
</gene>
<keyword evidence="3 6" id="KW-0547">Nucleotide-binding</keyword>
<dbReference type="UniPathway" id="UPA00340">
    <property type="reaction ID" value="UER00458"/>
</dbReference>
<feature type="binding site" evidence="6">
    <location>
        <position position="90"/>
    </location>
    <ligand>
        <name>substrate</name>
    </ligand>
</feature>
<dbReference type="GO" id="GO:0006083">
    <property type="term" value="P:acetate metabolic process"/>
    <property type="evidence" value="ECO:0007669"/>
    <property type="project" value="TreeGrafter"/>
</dbReference>
<evidence type="ECO:0000256" key="2">
    <source>
        <dbReference type="ARBA" id="ARBA00022679"/>
    </source>
</evidence>
<dbReference type="InterPro" id="IPR004372">
    <property type="entry name" value="Ac/propionate_kinase"/>
</dbReference>
<feature type="active site" description="Proton donor/acceptor" evidence="6">
    <location>
        <position position="147"/>
    </location>
</feature>
<protein>
    <recommendedName>
        <fullName evidence="6">Acetate kinase</fullName>
        <ecNumber evidence="6">2.7.2.1</ecNumber>
    </recommendedName>
    <alternativeName>
        <fullName evidence="6">Acetokinase</fullName>
    </alternativeName>
</protein>
<dbReference type="SUPFAM" id="SSF53067">
    <property type="entry name" value="Actin-like ATPase domain"/>
    <property type="match status" value="2"/>
</dbReference>
<dbReference type="STRING" id="303541.JF72_05130"/>
<keyword evidence="6" id="KW-0479">Metal-binding</keyword>
<evidence type="ECO:0000256" key="3">
    <source>
        <dbReference type="ARBA" id="ARBA00022741"/>
    </source>
</evidence>
<evidence type="ECO:0000256" key="7">
    <source>
        <dbReference type="RuleBase" id="RU003835"/>
    </source>
</evidence>
<dbReference type="GO" id="GO:0005524">
    <property type="term" value="F:ATP binding"/>
    <property type="evidence" value="ECO:0007669"/>
    <property type="project" value="UniProtKB-KW"/>
</dbReference>
<dbReference type="PRINTS" id="PR00471">
    <property type="entry name" value="ACETATEKNASE"/>
</dbReference>
<evidence type="ECO:0000256" key="4">
    <source>
        <dbReference type="ARBA" id="ARBA00022777"/>
    </source>
</evidence>
<dbReference type="EMBL" id="JXLG01000005">
    <property type="protein sequence ID" value="KJY61235.1"/>
    <property type="molecule type" value="Genomic_DNA"/>
</dbReference>
<dbReference type="InterPro" id="IPR043129">
    <property type="entry name" value="ATPase_NBD"/>
</dbReference>
<dbReference type="GO" id="GO:0005737">
    <property type="term" value="C:cytoplasm"/>
    <property type="evidence" value="ECO:0007669"/>
    <property type="project" value="UniProtKB-SubCell"/>
</dbReference>